<evidence type="ECO:0000313" key="6">
    <source>
        <dbReference type="EMBL" id="MCM1984798.1"/>
    </source>
</evidence>
<evidence type="ECO:0000259" key="5">
    <source>
        <dbReference type="SMART" id="SM00644"/>
    </source>
</evidence>
<organism evidence="6 7">
    <name type="scientific">Lyngbya confervoides BDU141951</name>
    <dbReference type="NCBI Taxonomy" id="1574623"/>
    <lineage>
        <taxon>Bacteria</taxon>
        <taxon>Bacillati</taxon>
        <taxon>Cyanobacteriota</taxon>
        <taxon>Cyanophyceae</taxon>
        <taxon>Oscillatoriophycideae</taxon>
        <taxon>Oscillatoriales</taxon>
        <taxon>Microcoleaceae</taxon>
        <taxon>Lyngbya</taxon>
    </lineage>
</organism>
<dbReference type="EC" id="3.5.1.28" evidence="2"/>
<dbReference type="EMBL" id="JTHE03000104">
    <property type="protein sequence ID" value="MCM1984798.1"/>
    <property type="molecule type" value="Genomic_DNA"/>
</dbReference>
<dbReference type="GO" id="GO:0071555">
    <property type="term" value="P:cell wall organization"/>
    <property type="evidence" value="ECO:0007669"/>
    <property type="project" value="UniProtKB-KW"/>
</dbReference>
<comment type="catalytic activity">
    <reaction evidence="1">
        <text>Hydrolyzes the link between N-acetylmuramoyl residues and L-amino acid residues in certain cell-wall glycopeptides.</text>
        <dbReference type="EC" id="3.5.1.28"/>
    </reaction>
</comment>
<dbReference type="CDD" id="cd06583">
    <property type="entry name" value="PGRP"/>
    <property type="match status" value="1"/>
</dbReference>
<evidence type="ECO:0000256" key="3">
    <source>
        <dbReference type="ARBA" id="ARBA00022801"/>
    </source>
</evidence>
<dbReference type="RefSeq" id="WP_166277109.1">
    <property type="nucleotide sequence ID" value="NZ_JTHE03000104.1"/>
</dbReference>
<dbReference type="Pfam" id="PF01510">
    <property type="entry name" value="Amidase_2"/>
    <property type="match status" value="1"/>
</dbReference>
<reference evidence="6 7" key="1">
    <citation type="journal article" date="2015" name="Genome Announc.">
        <title>Draft Genome Sequence of Filamentous Marine Cyanobacterium Lyngbya confervoides Strain BDU141951.</title>
        <authorList>
            <person name="Chandrababunaidu M.M."/>
            <person name="Sen D."/>
            <person name="Tripathy S."/>
        </authorList>
    </citation>
    <scope>NUCLEOTIDE SEQUENCE [LARGE SCALE GENOMIC DNA]</scope>
    <source>
        <strain evidence="6 7">BDU141951</strain>
    </source>
</reference>
<dbReference type="InterPro" id="IPR051206">
    <property type="entry name" value="NAMLAA_amidase_2"/>
</dbReference>
<dbReference type="PANTHER" id="PTHR30417:SF1">
    <property type="entry name" value="N-ACETYLMURAMOYL-L-ALANINE AMIDASE AMID"/>
    <property type="match status" value="1"/>
</dbReference>
<dbReference type="InterPro" id="IPR036505">
    <property type="entry name" value="Amidase/PGRP_sf"/>
</dbReference>
<comment type="caution">
    <text evidence="6">The sequence shown here is derived from an EMBL/GenBank/DDBJ whole genome shotgun (WGS) entry which is preliminary data.</text>
</comment>
<keyword evidence="3" id="KW-0378">Hydrolase</keyword>
<keyword evidence="7" id="KW-1185">Reference proteome</keyword>
<dbReference type="AlphaFoldDB" id="A0ABD4T7U8"/>
<evidence type="ECO:0000313" key="7">
    <source>
        <dbReference type="Proteomes" id="UP000031561"/>
    </source>
</evidence>
<dbReference type="SUPFAM" id="SSF55846">
    <property type="entry name" value="N-acetylmuramoyl-L-alanine amidase-like"/>
    <property type="match status" value="1"/>
</dbReference>
<dbReference type="GO" id="GO:0008745">
    <property type="term" value="F:N-acetylmuramoyl-L-alanine amidase activity"/>
    <property type="evidence" value="ECO:0007669"/>
    <property type="project" value="UniProtKB-EC"/>
</dbReference>
<feature type="domain" description="N-acetylmuramoyl-L-alanine amidase" evidence="5">
    <location>
        <begin position="121"/>
        <end position="274"/>
    </location>
</feature>
<dbReference type="PANTHER" id="PTHR30417">
    <property type="entry name" value="N-ACETYLMURAMOYL-L-ALANINE AMIDASE AMID"/>
    <property type="match status" value="1"/>
</dbReference>
<protein>
    <recommendedName>
        <fullName evidence="2">N-acetylmuramoyl-L-alanine amidase</fullName>
        <ecNumber evidence="2">3.5.1.28</ecNumber>
    </recommendedName>
</protein>
<dbReference type="Gene3D" id="3.40.80.10">
    <property type="entry name" value="Peptidoglycan recognition protein-like"/>
    <property type="match status" value="1"/>
</dbReference>
<dbReference type="Proteomes" id="UP000031561">
    <property type="component" value="Unassembled WGS sequence"/>
</dbReference>
<gene>
    <name evidence="6" type="ORF">QQ91_0018410</name>
</gene>
<evidence type="ECO:0000256" key="1">
    <source>
        <dbReference type="ARBA" id="ARBA00001561"/>
    </source>
</evidence>
<dbReference type="SMART" id="SM00644">
    <property type="entry name" value="Ami_2"/>
    <property type="match status" value="1"/>
</dbReference>
<evidence type="ECO:0000256" key="4">
    <source>
        <dbReference type="ARBA" id="ARBA00023316"/>
    </source>
</evidence>
<accession>A0ABD4T7U8</accession>
<proteinExistence type="predicted"/>
<name>A0ABD4T7U8_9CYAN</name>
<dbReference type="InterPro" id="IPR002502">
    <property type="entry name" value="Amidase_domain"/>
</dbReference>
<evidence type="ECO:0000256" key="2">
    <source>
        <dbReference type="ARBA" id="ARBA00011901"/>
    </source>
</evidence>
<keyword evidence="4" id="KW-0961">Cell wall biogenesis/degradation</keyword>
<sequence>MKKSLLLGLSLSVCALILFSPWRHPLRVTEPVLAQHPPTLVASAGQWYTPPGIPAPGCAAQPNPDPDPDIRFQPGTLSLDRFRSALQPVSWPQYTPDWVKTYQPPEQVALAHPTNFGERFLLDAQGRSAARPPLIVLHETVVSGWQTVRFFQTAHYNDADQASYHALIKRDGSIFYLVPPDKRAFGAGNSVFNSPNGPETTQTNPKFSASVNNFAYHISFETPPDGNHNGRTHSGYTDRQYASLAWLIAKTGVSDDRITTHQAVDRSGSRLDPRSFDRRKFALYLQQFPKTNEISIGCWQP</sequence>